<dbReference type="EMBL" id="SNZP01000005">
    <property type="protein sequence ID" value="TDR80249.1"/>
    <property type="molecule type" value="Genomic_DNA"/>
</dbReference>
<gene>
    <name evidence="3" type="ORF">DFP86_105104</name>
</gene>
<dbReference type="NCBIfam" id="TIGR03177">
    <property type="entry name" value="pilus_cpaB"/>
    <property type="match status" value="1"/>
</dbReference>
<feature type="region of interest" description="Disordered" evidence="1">
    <location>
        <begin position="231"/>
        <end position="323"/>
    </location>
</feature>
<organism evidence="3 4">
    <name type="scientific">Paludibacterium purpuratum</name>
    <dbReference type="NCBI Taxonomy" id="1144873"/>
    <lineage>
        <taxon>Bacteria</taxon>
        <taxon>Pseudomonadati</taxon>
        <taxon>Pseudomonadota</taxon>
        <taxon>Betaproteobacteria</taxon>
        <taxon>Neisseriales</taxon>
        <taxon>Chromobacteriaceae</taxon>
        <taxon>Paludibacterium</taxon>
    </lineage>
</organism>
<dbReference type="Pfam" id="PF16976">
    <property type="entry name" value="RcpC"/>
    <property type="match status" value="1"/>
</dbReference>
<dbReference type="RefSeq" id="WP_133679685.1">
    <property type="nucleotide sequence ID" value="NZ_SNZP01000005.1"/>
</dbReference>
<evidence type="ECO:0000313" key="3">
    <source>
        <dbReference type="EMBL" id="TDR80249.1"/>
    </source>
</evidence>
<evidence type="ECO:0000259" key="2">
    <source>
        <dbReference type="SMART" id="SM00858"/>
    </source>
</evidence>
<keyword evidence="4" id="KW-1185">Reference proteome</keyword>
<feature type="domain" description="SAF" evidence="2">
    <location>
        <begin position="38"/>
        <end position="104"/>
    </location>
</feature>
<sequence length="323" mass="33271">MKSSQKNILLLLILAVVAAIGVRIFMANNAAHQVAAPVKVLVAHSDLTIGTLLRQSDLSWKEIPASELPKNAVEQSSDTAKTMSGALLRNAVKEGDPILSTDVISPNAPEFLAAALAPGMRAVSVAITDVSGNAGLIQPGDRVDLLLTQNLRDEKSPAHSVVAETIATDLRVIAVGSSFQRPKEGDSQQANLQARTITFEVTPIAAQAVTVASHLGDLSLALKSFAKTSADGNASAPMQQAQKKWSSSAPSDGPIWAGDISQAVRAEPKEKPAAAPAAPANRAPSATGGSVRVLRGSTEGTATPTAALPLAMPIGNSAPTKLQ</sequence>
<comment type="caution">
    <text evidence="3">The sequence shown here is derived from an EMBL/GenBank/DDBJ whole genome shotgun (WGS) entry which is preliminary data.</text>
</comment>
<proteinExistence type="predicted"/>
<feature type="compositionally biased region" description="Polar residues" evidence="1">
    <location>
        <begin position="231"/>
        <end position="250"/>
    </location>
</feature>
<evidence type="ECO:0000313" key="4">
    <source>
        <dbReference type="Proteomes" id="UP000295611"/>
    </source>
</evidence>
<dbReference type="CDD" id="cd11614">
    <property type="entry name" value="SAF_CpaB_FlgA_like"/>
    <property type="match status" value="1"/>
</dbReference>
<dbReference type="Pfam" id="PF08666">
    <property type="entry name" value="SAF"/>
    <property type="match status" value="1"/>
</dbReference>
<dbReference type="InterPro" id="IPR013974">
    <property type="entry name" value="SAF"/>
</dbReference>
<accession>A0A4V3DVA6</accession>
<evidence type="ECO:0000256" key="1">
    <source>
        <dbReference type="SAM" id="MobiDB-lite"/>
    </source>
</evidence>
<dbReference type="Proteomes" id="UP000295611">
    <property type="component" value="Unassembled WGS sequence"/>
</dbReference>
<dbReference type="InterPro" id="IPR017592">
    <property type="entry name" value="Pilus_assmbl_Flp-typ_CpaB"/>
</dbReference>
<dbReference type="OrthoDB" id="2037472at2"/>
<feature type="compositionally biased region" description="Low complexity" evidence="1">
    <location>
        <begin position="301"/>
        <end position="311"/>
    </location>
</feature>
<feature type="compositionally biased region" description="Low complexity" evidence="1">
    <location>
        <begin position="273"/>
        <end position="286"/>
    </location>
</feature>
<dbReference type="InterPro" id="IPR031571">
    <property type="entry name" value="RcpC_dom"/>
</dbReference>
<reference evidence="3 4" key="1">
    <citation type="submission" date="2019-03" db="EMBL/GenBank/DDBJ databases">
        <title>Genomic Encyclopedia of Type Strains, Phase III (KMG-III): the genomes of soil and plant-associated and newly described type strains.</title>
        <authorList>
            <person name="Whitman W."/>
        </authorList>
    </citation>
    <scope>NUCLEOTIDE SEQUENCE [LARGE SCALE GENOMIC DNA]</scope>
    <source>
        <strain evidence="3 4">CECT 8976</strain>
    </source>
</reference>
<dbReference type="SMART" id="SM00858">
    <property type="entry name" value="SAF"/>
    <property type="match status" value="1"/>
</dbReference>
<dbReference type="AlphaFoldDB" id="A0A4V3DVA6"/>
<name>A0A4V3DVA6_9NEIS</name>
<protein>
    <submittedName>
        <fullName evidence="3">Pilus assembly protein CpaB</fullName>
    </submittedName>
</protein>